<name>A0A7W7ZF54_9BACT</name>
<dbReference type="RefSeq" id="WP_246409107.1">
    <property type="nucleotide sequence ID" value="NZ_JACHIP010000004.1"/>
</dbReference>
<dbReference type="InterPro" id="IPR028994">
    <property type="entry name" value="Integrin_alpha_N"/>
</dbReference>
<dbReference type="Gene3D" id="2.130.10.130">
    <property type="entry name" value="Integrin alpha, N-terminal"/>
    <property type="match status" value="1"/>
</dbReference>
<evidence type="ECO:0000313" key="5">
    <source>
        <dbReference type="Proteomes" id="UP000540989"/>
    </source>
</evidence>
<protein>
    <recommendedName>
        <fullName evidence="3">ASPIC/UnbV domain-containing protein</fullName>
    </recommendedName>
</protein>
<accession>A0A7W7ZF54</accession>
<feature type="chain" id="PRO_5030719488" description="ASPIC/UnbV domain-containing protein" evidence="2">
    <location>
        <begin position="27"/>
        <end position="563"/>
    </location>
</feature>
<evidence type="ECO:0000256" key="2">
    <source>
        <dbReference type="SAM" id="SignalP"/>
    </source>
</evidence>
<dbReference type="Pfam" id="PF13517">
    <property type="entry name" value="FG-GAP_3"/>
    <property type="match status" value="2"/>
</dbReference>
<dbReference type="SUPFAM" id="SSF69318">
    <property type="entry name" value="Integrin alpha N-terminal domain"/>
    <property type="match status" value="1"/>
</dbReference>
<gene>
    <name evidence="4" type="ORF">HDF16_002925</name>
</gene>
<dbReference type="PANTHER" id="PTHR16026">
    <property type="entry name" value="CARTILAGE ACIDIC PROTEIN 1"/>
    <property type="match status" value="1"/>
</dbReference>
<feature type="signal peptide" evidence="2">
    <location>
        <begin position="1"/>
        <end position="26"/>
    </location>
</feature>
<comment type="caution">
    <text evidence="4">The sequence shown here is derived from an EMBL/GenBank/DDBJ whole genome shotgun (WGS) entry which is preliminary data.</text>
</comment>
<evidence type="ECO:0000259" key="3">
    <source>
        <dbReference type="Pfam" id="PF07593"/>
    </source>
</evidence>
<dbReference type="Proteomes" id="UP000540989">
    <property type="component" value="Unassembled WGS sequence"/>
</dbReference>
<dbReference type="EMBL" id="JACHIP010000004">
    <property type="protein sequence ID" value="MBB5058211.1"/>
    <property type="molecule type" value="Genomic_DNA"/>
</dbReference>
<organism evidence="4 5">
    <name type="scientific">Granulicella aggregans</name>
    <dbReference type="NCBI Taxonomy" id="474949"/>
    <lineage>
        <taxon>Bacteria</taxon>
        <taxon>Pseudomonadati</taxon>
        <taxon>Acidobacteriota</taxon>
        <taxon>Terriglobia</taxon>
        <taxon>Terriglobales</taxon>
        <taxon>Acidobacteriaceae</taxon>
        <taxon>Granulicella</taxon>
    </lineage>
</organism>
<dbReference type="InterPro" id="IPR013517">
    <property type="entry name" value="FG-GAP"/>
</dbReference>
<keyword evidence="5" id="KW-1185">Reference proteome</keyword>
<proteinExistence type="predicted"/>
<dbReference type="Pfam" id="PF07593">
    <property type="entry name" value="UnbV_ASPIC"/>
    <property type="match status" value="1"/>
</dbReference>
<dbReference type="InterPro" id="IPR011519">
    <property type="entry name" value="UnbV_ASPIC"/>
</dbReference>
<dbReference type="AlphaFoldDB" id="A0A7W7ZF54"/>
<reference evidence="4 5" key="1">
    <citation type="submission" date="2020-08" db="EMBL/GenBank/DDBJ databases">
        <title>Genomic Encyclopedia of Type Strains, Phase IV (KMG-V): Genome sequencing to study the core and pangenomes of soil and plant-associated prokaryotes.</title>
        <authorList>
            <person name="Whitman W."/>
        </authorList>
    </citation>
    <scope>NUCLEOTIDE SEQUENCE [LARGE SCALE GENOMIC DNA]</scope>
    <source>
        <strain evidence="4 5">M8UP14</strain>
    </source>
</reference>
<evidence type="ECO:0000256" key="1">
    <source>
        <dbReference type="ARBA" id="ARBA00022729"/>
    </source>
</evidence>
<evidence type="ECO:0000313" key="4">
    <source>
        <dbReference type="EMBL" id="MBB5058211.1"/>
    </source>
</evidence>
<sequence length="563" mass="60947">MTQRTEFMRICVAMVLTASAMRCGFAQTKTLDAAAMTDITASTGIHFNHLASPDQKFIVESMSGGVALLDFDGDGWLDIYFTNAPSVAMAQAGTKARSSLYRNNHDGTFTDVSEKAGVANPCWAMGAAVGDIDNDGWPDLAVSCFGGVVLYRNNRDGTFTDVTKKAGLDIDKGWATGVAFGDYDGDGFVDLFVPHYVDLDLEHLPAPGSQKTCMYHEVPVQCGPRGLKGAPDTLYRNNGDGTFTEVSVVAGVNDPQKFFGMQAVWSDFDGDGKLDLFVANDGEPNFLYRNEGAGKFKEIGADAGIALSENGQEQANMGVAIGDYMRTGRQSIAITHFSEDYAVLYRNEGGMNFTDVAHGAGIAKSTLPYVGWGDAFLDTANRGLLDLMVVNGHVYPQVDNAKLATSYKEPKLLFWNNGDGTFRDVSFPALQVRQVSRGLAVGDLFNTGRLNVVVENLTGEPMVLQTNPPKGNHWVSFQLEGTKSNRLALNATVTVRIGKTQQMAEVLSGGSYLSQSDLRLHFGLGDSFLIDGVVVKWPDGLEQRFVGVVADRFYRLKEGEGLR</sequence>
<keyword evidence="1 2" id="KW-0732">Signal</keyword>
<dbReference type="PANTHER" id="PTHR16026:SF0">
    <property type="entry name" value="CARTILAGE ACIDIC PROTEIN 1"/>
    <property type="match status" value="1"/>
</dbReference>
<feature type="domain" description="ASPIC/UnbV" evidence="3">
    <location>
        <begin position="488"/>
        <end position="554"/>
    </location>
</feature>
<dbReference type="InterPro" id="IPR027039">
    <property type="entry name" value="Crtac1"/>
</dbReference>